<name>A0ABW6WHV9_9ACTN</name>
<proteinExistence type="predicted"/>
<sequence length="100" mass="11191">MISRALDDARLAAYRRFCADSLHRYLRAVWPKNTVAYDGDRIVTTGPISIHYDTPEVEIHFPNQFTDDNTDVVVRVPGQLTFPAVVTVVEGLLSGWTVTA</sequence>
<accession>A0ABW6WHV9</accession>
<gene>
    <name evidence="1" type="ORF">ACFY35_24405</name>
</gene>
<protein>
    <submittedName>
        <fullName evidence="1">Uncharacterized protein</fullName>
    </submittedName>
</protein>
<dbReference type="EMBL" id="JBIAZU010000004">
    <property type="protein sequence ID" value="MFF5292598.1"/>
    <property type="molecule type" value="Genomic_DNA"/>
</dbReference>
<evidence type="ECO:0000313" key="1">
    <source>
        <dbReference type="EMBL" id="MFF5292598.1"/>
    </source>
</evidence>
<dbReference type="Proteomes" id="UP001602245">
    <property type="component" value="Unassembled WGS sequence"/>
</dbReference>
<reference evidence="1 2" key="1">
    <citation type="submission" date="2024-10" db="EMBL/GenBank/DDBJ databases">
        <title>The Natural Products Discovery Center: Release of the First 8490 Sequenced Strains for Exploring Actinobacteria Biosynthetic Diversity.</title>
        <authorList>
            <person name="Kalkreuter E."/>
            <person name="Kautsar S.A."/>
            <person name="Yang D."/>
            <person name="Bader C.D."/>
            <person name="Teijaro C.N."/>
            <person name="Fluegel L."/>
            <person name="Davis C.M."/>
            <person name="Simpson J.R."/>
            <person name="Lauterbach L."/>
            <person name="Steele A.D."/>
            <person name="Gui C."/>
            <person name="Meng S."/>
            <person name="Li G."/>
            <person name="Viehrig K."/>
            <person name="Ye F."/>
            <person name="Su P."/>
            <person name="Kiefer A.F."/>
            <person name="Nichols A."/>
            <person name="Cepeda A.J."/>
            <person name="Yan W."/>
            <person name="Fan B."/>
            <person name="Jiang Y."/>
            <person name="Adhikari A."/>
            <person name="Zheng C.-J."/>
            <person name="Schuster L."/>
            <person name="Cowan T.M."/>
            <person name="Smanski M.J."/>
            <person name="Chevrette M.G."/>
            <person name="De Carvalho L.P.S."/>
            <person name="Shen B."/>
        </authorList>
    </citation>
    <scope>NUCLEOTIDE SEQUENCE [LARGE SCALE GENOMIC DNA]</scope>
    <source>
        <strain evidence="1 2">NPDC000087</strain>
    </source>
</reference>
<dbReference type="RefSeq" id="WP_020512055.1">
    <property type="nucleotide sequence ID" value="NZ_JBIAZU010000004.1"/>
</dbReference>
<comment type="caution">
    <text evidence="1">The sequence shown here is derived from an EMBL/GenBank/DDBJ whole genome shotgun (WGS) entry which is preliminary data.</text>
</comment>
<keyword evidence="2" id="KW-1185">Reference proteome</keyword>
<organism evidence="1 2">
    <name type="scientific">Paractinoplanes globisporus</name>
    <dbReference type="NCBI Taxonomy" id="113565"/>
    <lineage>
        <taxon>Bacteria</taxon>
        <taxon>Bacillati</taxon>
        <taxon>Actinomycetota</taxon>
        <taxon>Actinomycetes</taxon>
        <taxon>Micromonosporales</taxon>
        <taxon>Micromonosporaceae</taxon>
        <taxon>Paractinoplanes</taxon>
    </lineage>
</organism>
<evidence type="ECO:0000313" key="2">
    <source>
        <dbReference type="Proteomes" id="UP001602245"/>
    </source>
</evidence>